<dbReference type="CDD" id="cd06170">
    <property type="entry name" value="LuxR_C_like"/>
    <property type="match status" value="1"/>
</dbReference>
<keyword evidence="6" id="KW-1185">Reference proteome</keyword>
<keyword evidence="1" id="KW-0238">DNA-binding</keyword>
<organism evidence="5 6">
    <name type="scientific">Lacipirellula parvula</name>
    <dbReference type="NCBI Taxonomy" id="2650471"/>
    <lineage>
        <taxon>Bacteria</taxon>
        <taxon>Pseudomonadati</taxon>
        <taxon>Planctomycetota</taxon>
        <taxon>Planctomycetia</taxon>
        <taxon>Pirellulales</taxon>
        <taxon>Lacipirellulaceae</taxon>
        <taxon>Lacipirellula</taxon>
    </lineage>
</organism>
<dbReference type="InterPro" id="IPR036388">
    <property type="entry name" value="WH-like_DNA-bd_sf"/>
</dbReference>
<dbReference type="SUPFAM" id="SSF52172">
    <property type="entry name" value="CheY-like"/>
    <property type="match status" value="1"/>
</dbReference>
<name>A0A5K7XFW9_9BACT</name>
<dbReference type="InterPro" id="IPR011006">
    <property type="entry name" value="CheY-like_superfamily"/>
</dbReference>
<gene>
    <name evidence="5" type="ORF">PLANPX_3383</name>
</gene>
<dbReference type="InterPro" id="IPR000792">
    <property type="entry name" value="Tscrpt_reg_LuxR_C"/>
</dbReference>
<dbReference type="AlphaFoldDB" id="A0A5K7XFW9"/>
<sequence>MASAAVVFLGCLHQPKGPPMSLPPTTSRRSRRDGAELAQLLESRSQAQPVPEMSEPIVFVIDDDAQAGRAVSELVRTFNYEVRTFQNPRDFLEALQELDDYQVGCVITDLRMSGVDGMELLQRLNERSSTLPVIIITAYAETSTTVRALRRGAVAVLDKPFRDDELWGFIQEGVSRSVSEVSRHRRQQELEERFKRLSPQDREVLKLIMEGSKNRTMAKRLDVSLRTIENRRRRIFDVMQADSVAELTRMVVEYEYRLPATSPSEETWLHLPFERVA</sequence>
<dbReference type="GO" id="GO:0006355">
    <property type="term" value="P:regulation of DNA-templated transcription"/>
    <property type="evidence" value="ECO:0007669"/>
    <property type="project" value="InterPro"/>
</dbReference>
<dbReference type="PANTHER" id="PTHR43214:SF44">
    <property type="entry name" value="TWO-COMPONENT RESPONSE REGULATOR"/>
    <property type="match status" value="1"/>
</dbReference>
<dbReference type="SUPFAM" id="SSF46894">
    <property type="entry name" value="C-terminal effector domain of the bipartite response regulators"/>
    <property type="match status" value="1"/>
</dbReference>
<evidence type="ECO:0000259" key="3">
    <source>
        <dbReference type="PROSITE" id="PS50043"/>
    </source>
</evidence>
<protein>
    <recommendedName>
        <fullName evidence="7">Two-component transcriptional response regulator</fullName>
    </recommendedName>
</protein>
<feature type="modified residue" description="4-aspartylphosphate" evidence="2">
    <location>
        <position position="109"/>
    </location>
</feature>
<evidence type="ECO:0000259" key="4">
    <source>
        <dbReference type="PROSITE" id="PS50110"/>
    </source>
</evidence>
<dbReference type="KEGG" id="lpav:PLANPX_3383"/>
<dbReference type="EMBL" id="AP021861">
    <property type="protein sequence ID" value="BBO33771.1"/>
    <property type="molecule type" value="Genomic_DNA"/>
</dbReference>
<dbReference type="SMART" id="SM00421">
    <property type="entry name" value="HTH_LUXR"/>
    <property type="match status" value="1"/>
</dbReference>
<reference evidence="6" key="1">
    <citation type="submission" date="2019-10" db="EMBL/GenBank/DDBJ databases">
        <title>Lacipirellula parvula gen. nov., sp. nov., representing a lineage of planctomycetes widespread in freshwater anoxic habitats, and description of the family Lacipirellulaceae.</title>
        <authorList>
            <person name="Dedysh S.N."/>
            <person name="Kulichevskaya I.S."/>
            <person name="Beletsky A.V."/>
            <person name="Rakitin A.L."/>
            <person name="Mardanov A.V."/>
            <person name="Ivanova A.A."/>
            <person name="Saltykova V.X."/>
            <person name="Rijpstra W.I.C."/>
            <person name="Sinninghe Damste J.S."/>
            <person name="Ravin N.V."/>
        </authorList>
    </citation>
    <scope>NUCLEOTIDE SEQUENCE [LARGE SCALE GENOMIC DNA]</scope>
    <source>
        <strain evidence="6">PX69</strain>
    </source>
</reference>
<dbReference type="PROSITE" id="PS50110">
    <property type="entry name" value="RESPONSE_REGULATORY"/>
    <property type="match status" value="1"/>
</dbReference>
<dbReference type="Proteomes" id="UP000326837">
    <property type="component" value="Chromosome"/>
</dbReference>
<evidence type="ECO:0000313" key="6">
    <source>
        <dbReference type="Proteomes" id="UP000326837"/>
    </source>
</evidence>
<dbReference type="Pfam" id="PF00072">
    <property type="entry name" value="Response_reg"/>
    <property type="match status" value="1"/>
</dbReference>
<evidence type="ECO:0000256" key="2">
    <source>
        <dbReference type="PROSITE-ProRule" id="PRU00169"/>
    </source>
</evidence>
<dbReference type="PANTHER" id="PTHR43214">
    <property type="entry name" value="TWO-COMPONENT RESPONSE REGULATOR"/>
    <property type="match status" value="1"/>
</dbReference>
<dbReference type="Gene3D" id="3.40.50.2300">
    <property type="match status" value="1"/>
</dbReference>
<dbReference type="InterPro" id="IPR016032">
    <property type="entry name" value="Sig_transdc_resp-reg_C-effctor"/>
</dbReference>
<feature type="domain" description="Response regulatory" evidence="4">
    <location>
        <begin position="57"/>
        <end position="174"/>
    </location>
</feature>
<accession>A0A5K7XFW9</accession>
<proteinExistence type="predicted"/>
<evidence type="ECO:0000256" key="1">
    <source>
        <dbReference type="ARBA" id="ARBA00023125"/>
    </source>
</evidence>
<evidence type="ECO:0008006" key="7">
    <source>
        <dbReference type="Google" id="ProtNLM"/>
    </source>
</evidence>
<dbReference type="InterPro" id="IPR001789">
    <property type="entry name" value="Sig_transdc_resp-reg_receiver"/>
</dbReference>
<feature type="domain" description="HTH luxR-type" evidence="3">
    <location>
        <begin position="190"/>
        <end position="255"/>
    </location>
</feature>
<dbReference type="Gene3D" id="1.10.10.10">
    <property type="entry name" value="Winged helix-like DNA-binding domain superfamily/Winged helix DNA-binding domain"/>
    <property type="match status" value="1"/>
</dbReference>
<dbReference type="SMART" id="SM00448">
    <property type="entry name" value="REC"/>
    <property type="match status" value="1"/>
</dbReference>
<dbReference type="GO" id="GO:0000160">
    <property type="term" value="P:phosphorelay signal transduction system"/>
    <property type="evidence" value="ECO:0007669"/>
    <property type="project" value="InterPro"/>
</dbReference>
<dbReference type="InterPro" id="IPR039420">
    <property type="entry name" value="WalR-like"/>
</dbReference>
<dbReference type="GO" id="GO:0003677">
    <property type="term" value="F:DNA binding"/>
    <property type="evidence" value="ECO:0007669"/>
    <property type="project" value="UniProtKB-KW"/>
</dbReference>
<dbReference type="PROSITE" id="PS50043">
    <property type="entry name" value="HTH_LUXR_2"/>
    <property type="match status" value="1"/>
</dbReference>
<evidence type="ECO:0000313" key="5">
    <source>
        <dbReference type="EMBL" id="BBO33771.1"/>
    </source>
</evidence>
<dbReference type="Pfam" id="PF00196">
    <property type="entry name" value="GerE"/>
    <property type="match status" value="1"/>
</dbReference>
<keyword evidence="2" id="KW-0597">Phosphoprotein</keyword>
<dbReference type="PRINTS" id="PR00038">
    <property type="entry name" value="HTHLUXR"/>
</dbReference>